<dbReference type="Proteomes" id="UP001385892">
    <property type="component" value="Unassembled WGS sequence"/>
</dbReference>
<dbReference type="EMBL" id="JBBKZT010000003">
    <property type="protein sequence ID" value="MEJ8846372.1"/>
    <property type="molecule type" value="Genomic_DNA"/>
</dbReference>
<feature type="region of interest" description="Disordered" evidence="1">
    <location>
        <begin position="119"/>
        <end position="152"/>
    </location>
</feature>
<evidence type="ECO:0000313" key="2">
    <source>
        <dbReference type="EMBL" id="MEJ8846372.1"/>
    </source>
</evidence>
<reference evidence="2 3" key="1">
    <citation type="submission" date="2024-03" db="EMBL/GenBank/DDBJ databases">
        <title>Novel species of the genus Variovorax.</title>
        <authorList>
            <person name="Liu Q."/>
            <person name="Xin Y.-H."/>
        </authorList>
    </citation>
    <scope>NUCLEOTIDE SEQUENCE [LARGE SCALE GENOMIC DNA]</scope>
    <source>
        <strain evidence="2 3">KACC 18900</strain>
    </source>
</reference>
<evidence type="ECO:0000256" key="1">
    <source>
        <dbReference type="SAM" id="MobiDB-lite"/>
    </source>
</evidence>
<dbReference type="RefSeq" id="WP_340341536.1">
    <property type="nucleotide sequence ID" value="NZ_JBBKZT010000003.1"/>
</dbReference>
<feature type="compositionally biased region" description="Polar residues" evidence="1">
    <location>
        <begin position="141"/>
        <end position="152"/>
    </location>
</feature>
<gene>
    <name evidence="2" type="ORF">WKW82_06915</name>
</gene>
<keyword evidence="3" id="KW-1185">Reference proteome</keyword>
<evidence type="ECO:0000313" key="3">
    <source>
        <dbReference type="Proteomes" id="UP001385892"/>
    </source>
</evidence>
<organism evidence="2 3">
    <name type="scientific">Variovorax rhizosphaerae</name>
    <dbReference type="NCBI Taxonomy" id="1836200"/>
    <lineage>
        <taxon>Bacteria</taxon>
        <taxon>Pseudomonadati</taxon>
        <taxon>Pseudomonadota</taxon>
        <taxon>Betaproteobacteria</taxon>
        <taxon>Burkholderiales</taxon>
        <taxon>Comamonadaceae</taxon>
        <taxon>Variovorax</taxon>
    </lineage>
</organism>
<comment type="caution">
    <text evidence="2">The sequence shown here is derived from an EMBL/GenBank/DDBJ whole genome shotgun (WGS) entry which is preliminary data.</text>
</comment>
<accession>A0ABU8WFU4</accession>
<name>A0ABU8WFU4_9BURK</name>
<proteinExistence type="predicted"/>
<sequence>MPNPGKPLALKQISGSRRVAKAFATVTLPALQEVPSAPEWLLNDHARAEWSRLARILTNSRILTVGALVPLAHVCNLHGVIARQLTAGGQPKAAMVGLYRLMLNDFGLTPAFQGKVTPAPAGASANRFSDRGCPPGLRRNTIASTPSTLAER</sequence>
<protein>
    <submittedName>
        <fullName evidence="2">Uncharacterized protein</fullName>
    </submittedName>
</protein>